<keyword evidence="2" id="KW-1185">Reference proteome</keyword>
<dbReference type="Proteomes" id="UP001732700">
    <property type="component" value="Chromosome 2A"/>
</dbReference>
<reference evidence="1" key="1">
    <citation type="submission" date="2021-05" db="EMBL/GenBank/DDBJ databases">
        <authorList>
            <person name="Scholz U."/>
            <person name="Mascher M."/>
            <person name="Fiebig A."/>
        </authorList>
    </citation>
    <scope>NUCLEOTIDE SEQUENCE [LARGE SCALE GENOMIC DNA]</scope>
</reference>
<reference evidence="1" key="2">
    <citation type="submission" date="2025-09" db="UniProtKB">
        <authorList>
            <consortium name="EnsemblPlants"/>
        </authorList>
    </citation>
    <scope>IDENTIFICATION</scope>
</reference>
<name>A0ACD5UC21_AVESA</name>
<organism evidence="1 2">
    <name type="scientific">Avena sativa</name>
    <name type="common">Oat</name>
    <dbReference type="NCBI Taxonomy" id="4498"/>
    <lineage>
        <taxon>Eukaryota</taxon>
        <taxon>Viridiplantae</taxon>
        <taxon>Streptophyta</taxon>
        <taxon>Embryophyta</taxon>
        <taxon>Tracheophyta</taxon>
        <taxon>Spermatophyta</taxon>
        <taxon>Magnoliopsida</taxon>
        <taxon>Liliopsida</taxon>
        <taxon>Poales</taxon>
        <taxon>Poaceae</taxon>
        <taxon>BOP clade</taxon>
        <taxon>Pooideae</taxon>
        <taxon>Poodae</taxon>
        <taxon>Poeae</taxon>
        <taxon>Poeae Chloroplast Group 1 (Aveneae type)</taxon>
        <taxon>Aveninae</taxon>
        <taxon>Avena</taxon>
    </lineage>
</organism>
<accession>A0ACD5UC21</accession>
<sequence length="151" mass="16229">MRLARATHVRGGHAHAPVAGIYGASVLGSQLHQPGRPLIEQIELLSAPRISKSKPIINHMALDCRASQLPATAADYAEAARRRPGVSSAEGGDMLMMQGSAMATDVPLPWNDKGRMKRELVAWAKAVASMAIRSRCGARLLAKIYSLCFMI</sequence>
<proteinExistence type="predicted"/>
<evidence type="ECO:0000313" key="1">
    <source>
        <dbReference type="EnsemblPlants" id="AVESA.00010b.r2.2AG0224300.1.CDS"/>
    </source>
</evidence>
<dbReference type="EnsemblPlants" id="AVESA.00010b.r2.2AG0224300.1">
    <property type="protein sequence ID" value="AVESA.00010b.r2.2AG0224300.1.CDS"/>
    <property type="gene ID" value="AVESA.00010b.r2.2AG0224300"/>
</dbReference>
<protein>
    <submittedName>
        <fullName evidence="1">Uncharacterized protein</fullName>
    </submittedName>
</protein>
<evidence type="ECO:0000313" key="2">
    <source>
        <dbReference type="Proteomes" id="UP001732700"/>
    </source>
</evidence>